<dbReference type="PANTHER" id="PTHR32089">
    <property type="entry name" value="METHYL-ACCEPTING CHEMOTAXIS PROTEIN MCPB"/>
    <property type="match status" value="1"/>
</dbReference>
<evidence type="ECO:0000256" key="10">
    <source>
        <dbReference type="SAM" id="Phobius"/>
    </source>
</evidence>
<evidence type="ECO:0000256" key="7">
    <source>
        <dbReference type="ARBA" id="ARBA00023224"/>
    </source>
</evidence>
<keyword evidence="3" id="KW-0145">Chemotaxis</keyword>
<dbReference type="Gene3D" id="1.10.287.950">
    <property type="entry name" value="Methyl-accepting chemotaxis protein"/>
    <property type="match status" value="1"/>
</dbReference>
<dbReference type="PANTHER" id="PTHR32089:SF114">
    <property type="entry name" value="METHYL-ACCEPTING CHEMOTAXIS PROTEIN MCPB"/>
    <property type="match status" value="1"/>
</dbReference>
<dbReference type="Proteomes" id="UP001208567">
    <property type="component" value="Unassembled WGS sequence"/>
</dbReference>
<evidence type="ECO:0000256" key="2">
    <source>
        <dbReference type="ARBA" id="ARBA00022475"/>
    </source>
</evidence>
<feature type="transmembrane region" description="Helical" evidence="10">
    <location>
        <begin position="336"/>
        <end position="357"/>
    </location>
</feature>
<dbReference type="Pfam" id="PF00015">
    <property type="entry name" value="MCPsignal"/>
    <property type="match status" value="1"/>
</dbReference>
<dbReference type="CDD" id="cd12912">
    <property type="entry name" value="PDC2_MCP_like"/>
    <property type="match status" value="1"/>
</dbReference>
<dbReference type="InterPro" id="IPR003660">
    <property type="entry name" value="HAMP_dom"/>
</dbReference>
<keyword evidence="5 10" id="KW-1133">Transmembrane helix</keyword>
<dbReference type="PROSITE" id="PS50111">
    <property type="entry name" value="CHEMOTAXIS_TRANSDUC_2"/>
    <property type="match status" value="1"/>
</dbReference>
<comment type="subcellular location">
    <subcellularLocation>
        <location evidence="1">Cell membrane</location>
        <topology evidence="1">Multi-pass membrane protein</topology>
    </subcellularLocation>
</comment>
<dbReference type="InterPro" id="IPR004089">
    <property type="entry name" value="MCPsignal_dom"/>
</dbReference>
<reference evidence="13 14" key="1">
    <citation type="journal article" date="2024" name="Int. J. Syst. Evol. Microbiol.">
        <title>Clostridium omnivorum sp. nov., isolated from anoxic soil under the treatment of reductive soil disinfestation.</title>
        <authorList>
            <person name="Ueki A."/>
            <person name="Tonouchi A."/>
            <person name="Kaku N."/>
            <person name="Honma S."/>
            <person name="Ueki K."/>
        </authorList>
    </citation>
    <scope>NUCLEOTIDE SEQUENCE [LARGE SCALE GENOMIC DNA]</scope>
    <source>
        <strain evidence="13 14">E14</strain>
    </source>
</reference>
<evidence type="ECO:0000313" key="13">
    <source>
        <dbReference type="EMBL" id="GLC29211.1"/>
    </source>
</evidence>
<name>A0ABQ5N221_9CLOT</name>
<accession>A0ABQ5N221</accession>
<keyword evidence="14" id="KW-1185">Reference proteome</keyword>
<keyword evidence="7 9" id="KW-0807">Transducer</keyword>
<sequence length="717" mass="79242">MKKKILKTKENIVKGDKKPKKIKKDKKIKSNLSFKNSFKTLFKRNTLLNRLVSTTTAVIVFSLLFSGIVTFFITKTKVEQDFKNSTTQIMNQNKNYIQLVNQSVESISMQLFSNSNFTKILNSNYDSVYDRFTAKTQVEDTLKNITNAGNVNLVKSIYLFNDNGFSTTSNGTYLSDDILSQVKNETWYKEAIQNKGKSYWSIPHKDTIANDNTVNTISLTRQLISSLDFKPAGVVKINVDTEVITSALKNTKVGKSGLIIIVNKDGYVISHKDSKLLGTQLKDSYFKDIAAKDSGDFNYKMGSTPMYGVFTTSPDTEWKYIALVPTAELYSTATNIGLFTLLIALLCIVVSFFFSLFTTIQITTPINHIIDITKELSKGNFTITSNSNKILELNELSVNFNNMINNLKGALLGTFQLANETDAAAKDLLEISHGMNLSSKEISGAADEIAAGSTEQTESAVMCVEVSNSFNLEIESAISTLQQVNEATDTSTNIINDSTVTINNLRKTSSNNSDAMDKVAETISNLNNNTKDIITILNKINEITEQTNLLALNASIEAARAGEAGRGFAVVANEIRILAEESQKASLDIKKIIDNVNLSISTSLDISNSAKEAFKEELDQVTITIDSFDSIKASINKILSSMEESMSSIKLLDNGKEILGKYINNIAEISQRNTAATEEVTASIQTQSVSNDEMYTLAQSLNEKAEHLKQLLNRFTF</sequence>
<evidence type="ECO:0000259" key="11">
    <source>
        <dbReference type="PROSITE" id="PS50111"/>
    </source>
</evidence>
<comment type="similarity">
    <text evidence="8">Belongs to the methyl-accepting chemotaxis (MCP) protein family.</text>
</comment>
<feature type="domain" description="HAMP" evidence="12">
    <location>
        <begin position="360"/>
        <end position="412"/>
    </location>
</feature>
<dbReference type="EMBL" id="BRXR01000001">
    <property type="protein sequence ID" value="GLC29211.1"/>
    <property type="molecule type" value="Genomic_DNA"/>
</dbReference>
<evidence type="ECO:0000256" key="4">
    <source>
        <dbReference type="ARBA" id="ARBA00022692"/>
    </source>
</evidence>
<evidence type="ECO:0000256" key="1">
    <source>
        <dbReference type="ARBA" id="ARBA00004651"/>
    </source>
</evidence>
<evidence type="ECO:0000256" key="8">
    <source>
        <dbReference type="ARBA" id="ARBA00029447"/>
    </source>
</evidence>
<comment type="caution">
    <text evidence="13">The sequence shown here is derived from an EMBL/GenBank/DDBJ whole genome shotgun (WGS) entry which is preliminary data.</text>
</comment>
<dbReference type="Pfam" id="PF02743">
    <property type="entry name" value="dCache_1"/>
    <property type="match status" value="1"/>
</dbReference>
<feature type="transmembrane region" description="Helical" evidence="10">
    <location>
        <begin position="51"/>
        <end position="73"/>
    </location>
</feature>
<dbReference type="SMART" id="SM00283">
    <property type="entry name" value="MA"/>
    <property type="match status" value="1"/>
</dbReference>
<keyword evidence="4 10" id="KW-0812">Transmembrane</keyword>
<dbReference type="Pfam" id="PF00672">
    <property type="entry name" value="HAMP"/>
    <property type="match status" value="1"/>
</dbReference>
<dbReference type="Gene3D" id="6.10.340.10">
    <property type="match status" value="1"/>
</dbReference>
<keyword evidence="6 10" id="KW-0472">Membrane</keyword>
<dbReference type="PROSITE" id="PS50885">
    <property type="entry name" value="HAMP"/>
    <property type="match status" value="1"/>
</dbReference>
<dbReference type="SMART" id="SM00304">
    <property type="entry name" value="HAMP"/>
    <property type="match status" value="2"/>
</dbReference>
<gene>
    <name evidence="13" type="ORF">bsdE14_06210</name>
</gene>
<evidence type="ECO:0000256" key="5">
    <source>
        <dbReference type="ARBA" id="ARBA00022989"/>
    </source>
</evidence>
<dbReference type="SUPFAM" id="SSF58104">
    <property type="entry name" value="Methyl-accepting chemotaxis protein (MCP) signaling domain"/>
    <property type="match status" value="1"/>
</dbReference>
<dbReference type="CDD" id="cd06225">
    <property type="entry name" value="HAMP"/>
    <property type="match status" value="1"/>
</dbReference>
<dbReference type="RefSeq" id="WP_264848498.1">
    <property type="nucleotide sequence ID" value="NZ_BRXR01000001.1"/>
</dbReference>
<organism evidence="13 14">
    <name type="scientific">Clostridium omnivorum</name>
    <dbReference type="NCBI Taxonomy" id="1604902"/>
    <lineage>
        <taxon>Bacteria</taxon>
        <taxon>Bacillati</taxon>
        <taxon>Bacillota</taxon>
        <taxon>Clostridia</taxon>
        <taxon>Eubacteriales</taxon>
        <taxon>Clostridiaceae</taxon>
        <taxon>Clostridium</taxon>
    </lineage>
</organism>
<dbReference type="Gene3D" id="3.30.450.20">
    <property type="entry name" value="PAS domain"/>
    <property type="match status" value="1"/>
</dbReference>
<evidence type="ECO:0000313" key="14">
    <source>
        <dbReference type="Proteomes" id="UP001208567"/>
    </source>
</evidence>
<protein>
    <submittedName>
        <fullName evidence="13">Methyl-accepting chemotaxis protein</fullName>
    </submittedName>
</protein>
<feature type="domain" description="Methyl-accepting transducer" evidence="11">
    <location>
        <begin position="431"/>
        <end position="688"/>
    </location>
</feature>
<keyword evidence="2" id="KW-1003">Cell membrane</keyword>
<evidence type="ECO:0000259" key="12">
    <source>
        <dbReference type="PROSITE" id="PS50885"/>
    </source>
</evidence>
<dbReference type="InterPro" id="IPR033479">
    <property type="entry name" value="dCache_1"/>
</dbReference>
<proteinExistence type="inferred from homology"/>
<evidence type="ECO:0000256" key="3">
    <source>
        <dbReference type="ARBA" id="ARBA00022500"/>
    </source>
</evidence>
<evidence type="ECO:0000256" key="6">
    <source>
        <dbReference type="ARBA" id="ARBA00023136"/>
    </source>
</evidence>
<evidence type="ECO:0000256" key="9">
    <source>
        <dbReference type="PROSITE-ProRule" id="PRU00284"/>
    </source>
</evidence>